<protein>
    <recommendedName>
        <fullName evidence="4">Peptidase A1 domain-containing protein</fullName>
    </recommendedName>
</protein>
<dbReference type="Gene3D" id="2.40.70.10">
    <property type="entry name" value="Acid Proteases"/>
    <property type="match status" value="1"/>
</dbReference>
<accession>A0A4U5LY06</accession>
<evidence type="ECO:0000259" key="4">
    <source>
        <dbReference type="PROSITE" id="PS51767"/>
    </source>
</evidence>
<dbReference type="InterPro" id="IPR034164">
    <property type="entry name" value="Pepsin-like_dom"/>
</dbReference>
<dbReference type="InterPro" id="IPR021109">
    <property type="entry name" value="Peptidase_aspartic_dom_sf"/>
</dbReference>
<dbReference type="EMBL" id="AZBU02000011">
    <property type="protein sequence ID" value="TKR61117.1"/>
    <property type="molecule type" value="Genomic_DNA"/>
</dbReference>
<feature type="domain" description="Peptidase A1" evidence="4">
    <location>
        <begin position="179"/>
        <end position="376"/>
    </location>
</feature>
<comment type="caution">
    <text evidence="5">The sequence shown here is derived from an EMBL/GenBank/DDBJ whole genome shotgun (WGS) entry which is preliminary data.</text>
</comment>
<dbReference type="GO" id="GO:0006508">
    <property type="term" value="P:proteolysis"/>
    <property type="evidence" value="ECO:0007669"/>
    <property type="project" value="InterPro"/>
</dbReference>
<evidence type="ECO:0000313" key="5">
    <source>
        <dbReference type="EMBL" id="TKR61117.1"/>
    </source>
</evidence>
<dbReference type="InterPro" id="IPR001969">
    <property type="entry name" value="Aspartic_peptidase_AS"/>
</dbReference>
<dbReference type="PROSITE" id="PS00141">
    <property type="entry name" value="ASP_PROTEASE"/>
    <property type="match status" value="1"/>
</dbReference>
<dbReference type="STRING" id="34508.A0A4U5LY06"/>
<feature type="region of interest" description="Disordered" evidence="3">
    <location>
        <begin position="462"/>
        <end position="482"/>
    </location>
</feature>
<dbReference type="InterPro" id="IPR033121">
    <property type="entry name" value="PEPTIDASE_A1"/>
</dbReference>
<dbReference type="InterPro" id="IPR001461">
    <property type="entry name" value="Aspartic_peptidase_A1"/>
</dbReference>
<proteinExistence type="inferred from homology"/>
<reference evidence="5 6" key="2">
    <citation type="journal article" date="2019" name="G3 (Bethesda)">
        <title>Hybrid Assembly of the Genome of the Entomopathogenic Nematode Steinernema carpocapsae Identifies the X-Chromosome.</title>
        <authorList>
            <person name="Serra L."/>
            <person name="Macchietto M."/>
            <person name="Macias-Munoz A."/>
            <person name="McGill C.J."/>
            <person name="Rodriguez I.M."/>
            <person name="Rodriguez B."/>
            <person name="Murad R."/>
            <person name="Mortazavi A."/>
        </authorList>
    </citation>
    <scope>NUCLEOTIDE SEQUENCE [LARGE SCALE GENOMIC DNA]</scope>
    <source>
        <strain evidence="5 6">ALL</strain>
    </source>
</reference>
<name>A0A4U5LY06_STECR</name>
<gene>
    <name evidence="5" type="ORF">L596_028270</name>
</gene>
<dbReference type="GO" id="GO:0005764">
    <property type="term" value="C:lysosome"/>
    <property type="evidence" value="ECO:0007669"/>
    <property type="project" value="TreeGrafter"/>
</dbReference>
<evidence type="ECO:0000256" key="3">
    <source>
        <dbReference type="SAM" id="MobiDB-lite"/>
    </source>
</evidence>
<dbReference type="PROSITE" id="PS51767">
    <property type="entry name" value="PEPTIDASE_A1"/>
    <property type="match status" value="1"/>
</dbReference>
<dbReference type="PANTHER" id="PTHR47966:SF45">
    <property type="entry name" value="PEPTIDASE A1 DOMAIN-CONTAINING PROTEIN"/>
    <property type="match status" value="1"/>
</dbReference>
<sequence>MTSITKSLEFTVNRAIRVTYRSCHKLYSHVLKLYVFNLAATLNRYTEPLWKLATNIKFQQNLNLVPHVSEDHNFLSPTVICASSHSLASTHKGSLRRGEGYSTSPAMKTAVLLFAALGIAAAAVHKIEIRRIESRRDRMIRAGTWEAFNARREFLRQNYKNSKLAKVGQIVNDYSDNEYVGNITIGTPGQTFAVVLDTGSSNLWVADTSCKNSGVTNPNGNCDDICNDPTMCNLICDPNCCNFGLKEKPGDQDLCKGKRKFDKTKSTTYQRDGRQWSIQYGSGSAYGKLGVDTMRFGDTGTDQLVVSKQVFGQAQYIDPSIESEPIDGILGLAFQSLATDDVVPPLVNAINQHLLDQPLFTVWMESKGQDNNVKGGLFTHRLRPLRLRHHVSAADPNRLLPVPHGRRERREVRQPRRLGGYLGHRHLLHRDARGDRQRNHRRPEQHGSVHAELQVGVPESGARDWRKTVSDHPRQLRAEERRRSVPAGYLRAVLRRIRTHVDPRRPLHSPVLPDLRPWKQTDWFRPCSQMRFFVSCNKQYLCCFSTLGGRKDLFTDENDPKDTCKANLQFAKTRNLRSRCYRARFSRFFGSFRNFQPCFMRSHAVKLNCPDDARFFTSPYSKSPKHGAYRRRKISLPAFERREDRPTAHAISRLV</sequence>
<evidence type="ECO:0000256" key="2">
    <source>
        <dbReference type="PIRSR" id="PIRSR601461-2"/>
    </source>
</evidence>
<feature type="disulfide bond" evidence="2">
    <location>
        <begin position="210"/>
        <end position="255"/>
    </location>
</feature>
<reference evidence="5 6" key="1">
    <citation type="journal article" date="2015" name="Genome Biol.">
        <title>Comparative genomics of Steinernema reveals deeply conserved gene regulatory networks.</title>
        <authorList>
            <person name="Dillman A.R."/>
            <person name="Macchietto M."/>
            <person name="Porter C.F."/>
            <person name="Rogers A."/>
            <person name="Williams B."/>
            <person name="Antoshechkin I."/>
            <person name="Lee M.M."/>
            <person name="Goodwin Z."/>
            <person name="Lu X."/>
            <person name="Lewis E.E."/>
            <person name="Goodrich-Blair H."/>
            <person name="Stock S.P."/>
            <person name="Adams B.J."/>
            <person name="Sternberg P.W."/>
            <person name="Mortazavi A."/>
        </authorList>
    </citation>
    <scope>NUCLEOTIDE SEQUENCE [LARGE SCALE GENOMIC DNA]</scope>
    <source>
        <strain evidence="5 6">ALL</strain>
    </source>
</reference>
<dbReference type="SUPFAM" id="SSF50630">
    <property type="entry name" value="Acid proteases"/>
    <property type="match status" value="1"/>
</dbReference>
<dbReference type="Proteomes" id="UP000298663">
    <property type="component" value="Unassembled WGS sequence"/>
</dbReference>
<evidence type="ECO:0000256" key="1">
    <source>
        <dbReference type="ARBA" id="ARBA00007447"/>
    </source>
</evidence>
<keyword evidence="2" id="KW-1015">Disulfide bond</keyword>
<comment type="similarity">
    <text evidence="1">Belongs to the peptidase A1 family.</text>
</comment>
<dbReference type="GO" id="GO:0004190">
    <property type="term" value="F:aspartic-type endopeptidase activity"/>
    <property type="evidence" value="ECO:0007669"/>
    <property type="project" value="InterPro"/>
</dbReference>
<dbReference type="PANTHER" id="PTHR47966">
    <property type="entry name" value="BETA-SITE APP-CLEAVING ENZYME, ISOFORM A-RELATED"/>
    <property type="match status" value="1"/>
</dbReference>
<keyword evidence="6" id="KW-1185">Reference proteome</keyword>
<evidence type="ECO:0000313" key="6">
    <source>
        <dbReference type="Proteomes" id="UP000298663"/>
    </source>
</evidence>
<dbReference type="Pfam" id="PF00026">
    <property type="entry name" value="Asp"/>
    <property type="match status" value="1"/>
</dbReference>
<dbReference type="AlphaFoldDB" id="A0A4U5LY06"/>
<dbReference type="OrthoDB" id="15189at2759"/>
<dbReference type="CDD" id="cd05471">
    <property type="entry name" value="pepsin_like"/>
    <property type="match status" value="1"/>
</dbReference>
<organism evidence="5 6">
    <name type="scientific">Steinernema carpocapsae</name>
    <name type="common">Entomopathogenic nematode</name>
    <dbReference type="NCBI Taxonomy" id="34508"/>
    <lineage>
        <taxon>Eukaryota</taxon>
        <taxon>Metazoa</taxon>
        <taxon>Ecdysozoa</taxon>
        <taxon>Nematoda</taxon>
        <taxon>Chromadorea</taxon>
        <taxon>Rhabditida</taxon>
        <taxon>Tylenchina</taxon>
        <taxon>Panagrolaimomorpha</taxon>
        <taxon>Strongyloidoidea</taxon>
        <taxon>Steinernematidae</taxon>
        <taxon>Steinernema</taxon>
    </lineage>
</organism>